<sequence>MRTVSLIFIVFGFNTFATDDPNCSENDVLGGKLFELEMSTSFHGRYHFKFCSGEVSYLLSEFIEPISTSRPLKSTMKHESRAKLDPDTAMYLKNLYRAVQATLQEDNVRGLDGATWCFKPKNGQRYSKTCVWEPRASTQERNLQSLVFLGDKLYEISNFKSLEK</sequence>
<protein>
    <submittedName>
        <fullName evidence="1">Uncharacterized protein</fullName>
    </submittedName>
</protein>
<dbReference type="EMBL" id="CP045429">
    <property type="protein sequence ID" value="QPB83789.1"/>
    <property type="molecule type" value="Genomic_DNA"/>
</dbReference>
<accession>A0A5S3UZI8</accession>
<organism evidence="1 2">
    <name type="scientific">Pseudoalteromonas rubra</name>
    <dbReference type="NCBI Taxonomy" id="43658"/>
    <lineage>
        <taxon>Bacteria</taxon>
        <taxon>Pseudomonadati</taxon>
        <taxon>Pseudomonadota</taxon>
        <taxon>Gammaproteobacteria</taxon>
        <taxon>Alteromonadales</taxon>
        <taxon>Pseudoalteromonadaceae</taxon>
        <taxon>Pseudoalteromonas</taxon>
    </lineage>
</organism>
<dbReference type="Proteomes" id="UP000305729">
    <property type="component" value="Chromosome 1"/>
</dbReference>
<proteinExistence type="predicted"/>
<gene>
    <name evidence="1" type="ORF">CWC22_012600</name>
</gene>
<name>A0A5S3UZI8_9GAMM</name>
<evidence type="ECO:0000313" key="1">
    <source>
        <dbReference type="EMBL" id="QPB83789.1"/>
    </source>
</evidence>
<reference evidence="1 2" key="1">
    <citation type="submission" date="2019-10" db="EMBL/GenBank/DDBJ databases">
        <title>Pseudoalteromonas rubra S4059.</title>
        <authorList>
            <person name="Paulsen S."/>
            <person name="Wang X."/>
        </authorList>
    </citation>
    <scope>NUCLEOTIDE SEQUENCE [LARGE SCALE GENOMIC DNA]</scope>
    <source>
        <strain evidence="1 2">S4059</strain>
    </source>
</reference>
<dbReference type="RefSeq" id="WP_138537743.1">
    <property type="nucleotide sequence ID" value="NZ_CP045429.1"/>
</dbReference>
<dbReference type="AlphaFoldDB" id="A0A5S3UZI8"/>
<evidence type="ECO:0000313" key="2">
    <source>
        <dbReference type="Proteomes" id="UP000305729"/>
    </source>
</evidence>